<name>A0A3F3L872_9GAMM</name>
<proteinExistence type="predicted"/>
<evidence type="ECO:0000313" key="3">
    <source>
        <dbReference type="EMBL" id="UYF75891.1"/>
    </source>
</evidence>
<evidence type="ECO:0000259" key="1">
    <source>
        <dbReference type="PROSITE" id="PS51186"/>
    </source>
</evidence>
<dbReference type="EMBL" id="CP089051">
    <property type="protein sequence ID" value="UYF71278.1"/>
    <property type="molecule type" value="Genomic_DNA"/>
</dbReference>
<dbReference type="RefSeq" id="WP_004992437.1">
    <property type="nucleotide sequence ID" value="NZ_AP018824.1"/>
</dbReference>
<dbReference type="InterPro" id="IPR016181">
    <property type="entry name" value="Acyl_CoA_acyltransferase"/>
</dbReference>
<dbReference type="EC" id="2.3.1.-" evidence="2"/>
<dbReference type="AlphaFoldDB" id="A0A3F3L872"/>
<sequence>MMDKTTLDLQLDIQIGDWNSLQPDAKLIRSSVFVEEQHIPEAEEWDAHDAISQHFVVYHDAQAIATARLLQNRSIGRVAVLKPYRGFNIGYKLMQAIIVHAQKQNLPDLKLSAQVYATGFYERLGFCQRGDIYDDCGIPHIEMFLSLDD</sequence>
<gene>
    <name evidence="3" type="ORF">LSO58_02980</name>
    <name evidence="2" type="ORF">LSO60_13640</name>
</gene>
<dbReference type="Proteomes" id="UP001164064">
    <property type="component" value="Chromosome"/>
</dbReference>
<dbReference type="Pfam" id="PF13673">
    <property type="entry name" value="Acetyltransf_10"/>
    <property type="match status" value="1"/>
</dbReference>
<accession>A0A3F3L872</accession>
<protein>
    <submittedName>
        <fullName evidence="2">GNAT family N-acetyltransferase</fullName>
        <ecNumber evidence="2">2.3.1.-</ecNumber>
    </submittedName>
</protein>
<dbReference type="Proteomes" id="UP001164081">
    <property type="component" value="Chromosome"/>
</dbReference>
<evidence type="ECO:0000313" key="4">
    <source>
        <dbReference type="Proteomes" id="UP001164064"/>
    </source>
</evidence>
<keyword evidence="2" id="KW-0012">Acyltransferase</keyword>
<dbReference type="GO" id="GO:0004343">
    <property type="term" value="F:glucosamine 6-phosphate N-acetyltransferase activity"/>
    <property type="evidence" value="ECO:0007669"/>
    <property type="project" value="TreeGrafter"/>
</dbReference>
<reference evidence="2" key="1">
    <citation type="journal article" date="2022" name="J Glob Antimicrob Resist">
        <title>Comparative analysis of IMP-4- and OXA-58-containing plasmids of three carbapenemase-producing Acinetobacter ursingii strains in the Netherlands.</title>
        <authorList>
            <person name="Hendrickx A.P.A."/>
            <person name="Schade R.P."/>
            <person name="Landman F."/>
            <person name="Bosch T."/>
            <person name="Schouls L.M."/>
            <person name="van Dijk K."/>
        </authorList>
    </citation>
    <scope>NUCLEOTIDE SEQUENCE</scope>
    <source>
        <strain evidence="2">RIVM_C010559</strain>
        <strain evidence="3">RIVM_C010761</strain>
    </source>
</reference>
<dbReference type="CDD" id="cd04301">
    <property type="entry name" value="NAT_SF"/>
    <property type="match status" value="1"/>
</dbReference>
<organism evidence="2 4">
    <name type="scientific">Acinetobacter ursingii</name>
    <dbReference type="NCBI Taxonomy" id="108980"/>
    <lineage>
        <taxon>Bacteria</taxon>
        <taxon>Pseudomonadati</taxon>
        <taxon>Pseudomonadota</taxon>
        <taxon>Gammaproteobacteria</taxon>
        <taxon>Moraxellales</taxon>
        <taxon>Moraxellaceae</taxon>
        <taxon>Acinetobacter</taxon>
    </lineage>
</organism>
<evidence type="ECO:0000313" key="2">
    <source>
        <dbReference type="EMBL" id="UYF71278.1"/>
    </source>
</evidence>
<dbReference type="PANTHER" id="PTHR13355">
    <property type="entry name" value="GLUCOSAMINE 6-PHOSPHATE N-ACETYLTRANSFERASE"/>
    <property type="match status" value="1"/>
</dbReference>
<dbReference type="PROSITE" id="PS51186">
    <property type="entry name" value="GNAT"/>
    <property type="match status" value="1"/>
</dbReference>
<dbReference type="SUPFAM" id="SSF55729">
    <property type="entry name" value="Acyl-CoA N-acyltransferases (Nat)"/>
    <property type="match status" value="1"/>
</dbReference>
<feature type="domain" description="N-acetyltransferase" evidence="1">
    <location>
        <begin position="13"/>
        <end position="148"/>
    </location>
</feature>
<dbReference type="InterPro" id="IPR039143">
    <property type="entry name" value="GNPNAT1-like"/>
</dbReference>
<dbReference type="PANTHER" id="PTHR13355:SF11">
    <property type="entry name" value="GLUCOSAMINE 6-PHOSPHATE N-ACETYLTRANSFERASE"/>
    <property type="match status" value="1"/>
</dbReference>
<keyword evidence="2" id="KW-0808">Transferase</keyword>
<dbReference type="EMBL" id="CP089044">
    <property type="protein sequence ID" value="UYF75891.1"/>
    <property type="molecule type" value="Genomic_DNA"/>
</dbReference>
<dbReference type="Gene3D" id="3.40.630.30">
    <property type="match status" value="1"/>
</dbReference>
<dbReference type="InterPro" id="IPR000182">
    <property type="entry name" value="GNAT_dom"/>
</dbReference>